<sequence>MNKIKNRLEAERTARERDPYIVLHLCLEFAEQRKLNADLYHAKQLVELEAGSSIRGYILLARILSAQKQSRLKAQAAQISISRVRETAIEVWKWKIWHDLANIYTTLSQWQDAEVCLSKSQAIHPYSASRFHSTGLLHEARGLHQEALKSFRKALDIDPNHVASLISTACVLMQLGGQSSFIARSLLTDALRLDRTNPSAWYNLGLLYKADAGTSAWEAAECFEAAAFLEESSPIEPFR</sequence>
<dbReference type="Proteomes" id="UP000828941">
    <property type="component" value="Chromosome 10"/>
</dbReference>
<organism evidence="1 2">
    <name type="scientific">Bauhinia variegata</name>
    <name type="common">Purple orchid tree</name>
    <name type="synonym">Phanera variegata</name>
    <dbReference type="NCBI Taxonomy" id="167791"/>
    <lineage>
        <taxon>Eukaryota</taxon>
        <taxon>Viridiplantae</taxon>
        <taxon>Streptophyta</taxon>
        <taxon>Embryophyta</taxon>
        <taxon>Tracheophyta</taxon>
        <taxon>Spermatophyta</taxon>
        <taxon>Magnoliopsida</taxon>
        <taxon>eudicotyledons</taxon>
        <taxon>Gunneridae</taxon>
        <taxon>Pentapetalae</taxon>
        <taxon>rosids</taxon>
        <taxon>fabids</taxon>
        <taxon>Fabales</taxon>
        <taxon>Fabaceae</taxon>
        <taxon>Cercidoideae</taxon>
        <taxon>Cercideae</taxon>
        <taxon>Bauhiniinae</taxon>
        <taxon>Bauhinia</taxon>
    </lineage>
</organism>
<evidence type="ECO:0000313" key="2">
    <source>
        <dbReference type="Proteomes" id="UP000828941"/>
    </source>
</evidence>
<reference evidence="1 2" key="1">
    <citation type="journal article" date="2022" name="DNA Res.">
        <title>Chromosomal-level genome assembly of the orchid tree Bauhinia variegata (Leguminosae; Cercidoideae) supports the allotetraploid origin hypothesis of Bauhinia.</title>
        <authorList>
            <person name="Zhong Y."/>
            <person name="Chen Y."/>
            <person name="Zheng D."/>
            <person name="Pang J."/>
            <person name="Liu Y."/>
            <person name="Luo S."/>
            <person name="Meng S."/>
            <person name="Qian L."/>
            <person name="Wei D."/>
            <person name="Dai S."/>
            <person name="Zhou R."/>
        </authorList>
    </citation>
    <scope>NUCLEOTIDE SEQUENCE [LARGE SCALE GENOMIC DNA]</scope>
    <source>
        <strain evidence="1">BV-YZ2020</strain>
    </source>
</reference>
<accession>A0ACB9M3V4</accession>
<gene>
    <name evidence="1" type="ORF">L6164_025902</name>
</gene>
<evidence type="ECO:0000313" key="1">
    <source>
        <dbReference type="EMBL" id="KAI4318094.1"/>
    </source>
</evidence>
<proteinExistence type="predicted"/>
<keyword evidence="2" id="KW-1185">Reference proteome</keyword>
<dbReference type="EMBL" id="CM039435">
    <property type="protein sequence ID" value="KAI4318094.1"/>
    <property type="molecule type" value="Genomic_DNA"/>
</dbReference>
<comment type="caution">
    <text evidence="1">The sequence shown here is derived from an EMBL/GenBank/DDBJ whole genome shotgun (WGS) entry which is preliminary data.</text>
</comment>
<protein>
    <submittedName>
        <fullName evidence="1">Uncharacterized protein</fullName>
    </submittedName>
</protein>
<name>A0ACB9M3V4_BAUVA</name>